<keyword evidence="8" id="KW-0472">Membrane</keyword>
<dbReference type="AlphaFoldDB" id="A0A173ZT19"/>
<dbReference type="InterPro" id="IPR004358">
    <property type="entry name" value="Sig_transdc_His_kin-like_C"/>
</dbReference>
<evidence type="ECO:0000256" key="8">
    <source>
        <dbReference type="SAM" id="Phobius"/>
    </source>
</evidence>
<name>A0A173ZT19_PARDI</name>
<dbReference type="Pfam" id="PF00512">
    <property type="entry name" value="HisKA"/>
    <property type="match status" value="1"/>
</dbReference>
<comment type="caution">
    <text evidence="11">The sequence shown here is derived from an EMBL/GenBank/DDBJ whole genome shotgun (WGS) entry which is preliminary data.</text>
</comment>
<evidence type="ECO:0000256" key="1">
    <source>
        <dbReference type="ARBA" id="ARBA00000085"/>
    </source>
</evidence>
<dbReference type="EMBL" id="CYYK01000003">
    <property type="protein sequence ID" value="CUN79602.1"/>
    <property type="molecule type" value="Genomic_DNA"/>
</dbReference>
<dbReference type="GO" id="GO:0000155">
    <property type="term" value="F:phosphorelay sensor kinase activity"/>
    <property type="evidence" value="ECO:0007669"/>
    <property type="project" value="InterPro"/>
</dbReference>
<comment type="catalytic activity">
    <reaction evidence="1">
        <text>ATP + protein L-histidine = ADP + protein N-phospho-L-histidine.</text>
        <dbReference type="EC" id="2.7.13.3"/>
    </reaction>
</comment>
<dbReference type="InterPro" id="IPR050736">
    <property type="entry name" value="Sensor_HK_Regulatory"/>
</dbReference>
<evidence type="ECO:0000256" key="2">
    <source>
        <dbReference type="ARBA" id="ARBA00012438"/>
    </source>
</evidence>
<dbReference type="EC" id="2.7.13.3" evidence="2"/>
<keyword evidence="4 10" id="KW-0808">Transferase</keyword>
<dbReference type="Gene3D" id="1.10.287.130">
    <property type="match status" value="1"/>
</dbReference>
<dbReference type="PANTHER" id="PTHR43711">
    <property type="entry name" value="TWO-COMPONENT HISTIDINE KINASE"/>
    <property type="match status" value="1"/>
</dbReference>
<dbReference type="Proteomes" id="UP000095455">
    <property type="component" value="Unassembled WGS sequence"/>
</dbReference>
<keyword evidence="3" id="KW-0597">Phosphoprotein</keyword>
<dbReference type="EMBL" id="WKMY01000002">
    <property type="protein sequence ID" value="MRY92557.1"/>
    <property type="molecule type" value="Genomic_DNA"/>
</dbReference>
<feature type="transmembrane region" description="Helical" evidence="8">
    <location>
        <begin position="399"/>
        <end position="421"/>
    </location>
</feature>
<sequence>MKRLFFIGCWTLILTLLIPDRAKGDTFVDSLRREIKVLPDSSKLIRLNELLYANTHNKVYKVYADLLLEEAQRQRNDYYKGNALLFLMRYYYMQDPDSLRIYLKIAEPLFIATNRIEELCRAKGWNIYSLANEGMQGLVIREVDSLRNLATCFNYPDGVDMANQALANFYFNIGLDEEGIQLSREILSRMEERNASRMRWYYVLRLLLTKDLRLEYLNKLDSCIQECEKEGITQLDAEHTVAFLKDRYHYYSAQYYVAEKEPSLVYQHLRMMEDIEKKNNMNAEQILPQFLWMNYYALAGKYEKAIDLANKLELMLLDKKRFNDWVSVEDFKADLYYKLGRGMEAARAYRDSKEVHDSIMRVKYYEDLAKLKTQREVEKLEIQSKKLELEAEKSRVRILMLRGGFVLVLFLCAGLGIVAYARHRAGIRLKIAKEKAEEADHLKSAFLANMNHEIRTPLNAIVGFSQVIADEEDAETRHELSNIIQSNNELLQRLIEDVLDISKIESNTLTFVLANHEMKALMKDIYSIILLRMPENVELRLDDCQPFTLYTDRSRLTQVLTNLLTNAIKHTKKGYICFGYDVTEQEIRFYVTDTGEGIPDDQLERVFDRFVKLTQWTNGVGLGLAISKALVTKLGGRIEVTSQQGVGSTFSVIFPR</sequence>
<keyword evidence="7" id="KW-0175">Coiled coil</keyword>
<gene>
    <name evidence="10" type="primary">barA_2</name>
    <name evidence="10" type="ORF">ERS852380_01029</name>
    <name evidence="11" type="ORF">GKD67_04755</name>
</gene>
<protein>
    <recommendedName>
        <fullName evidence="2">histidine kinase</fullName>
        <ecNumber evidence="2">2.7.13.3</ecNumber>
    </recommendedName>
</protein>
<evidence type="ECO:0000256" key="7">
    <source>
        <dbReference type="SAM" id="Coils"/>
    </source>
</evidence>
<feature type="domain" description="Histidine kinase" evidence="9">
    <location>
        <begin position="449"/>
        <end position="656"/>
    </location>
</feature>
<dbReference type="InterPro" id="IPR003661">
    <property type="entry name" value="HisK_dim/P_dom"/>
</dbReference>
<accession>A0A173ZT19</accession>
<dbReference type="SUPFAM" id="SSF47384">
    <property type="entry name" value="Homodimeric domain of signal transducing histidine kinase"/>
    <property type="match status" value="1"/>
</dbReference>
<dbReference type="Gene3D" id="3.30.565.10">
    <property type="entry name" value="Histidine kinase-like ATPase, C-terminal domain"/>
    <property type="match status" value="1"/>
</dbReference>
<dbReference type="PRINTS" id="PR00344">
    <property type="entry name" value="BCTRLSENSOR"/>
</dbReference>
<evidence type="ECO:0000313" key="11">
    <source>
        <dbReference type="EMBL" id="MRY92557.1"/>
    </source>
</evidence>
<dbReference type="CDD" id="cd00082">
    <property type="entry name" value="HisKA"/>
    <property type="match status" value="1"/>
</dbReference>
<organism evidence="11 13">
    <name type="scientific">Parabacteroides distasonis</name>
    <dbReference type="NCBI Taxonomy" id="823"/>
    <lineage>
        <taxon>Bacteria</taxon>
        <taxon>Pseudomonadati</taxon>
        <taxon>Bacteroidota</taxon>
        <taxon>Bacteroidia</taxon>
        <taxon>Bacteroidales</taxon>
        <taxon>Tannerellaceae</taxon>
        <taxon>Parabacteroides</taxon>
    </lineage>
</organism>
<proteinExistence type="predicted"/>
<evidence type="ECO:0000313" key="13">
    <source>
        <dbReference type="Proteomes" id="UP000461276"/>
    </source>
</evidence>
<reference evidence="11 13" key="2">
    <citation type="journal article" date="2019" name="Nat. Med.">
        <title>A library of human gut bacterial isolates paired with longitudinal multiomics data enables mechanistic microbiome research.</title>
        <authorList>
            <person name="Poyet M."/>
            <person name="Groussin M."/>
            <person name="Gibbons S.M."/>
            <person name="Avila-Pacheco J."/>
            <person name="Jiang X."/>
            <person name="Kearney S.M."/>
            <person name="Perrotta A.R."/>
            <person name="Berdy B."/>
            <person name="Zhao S."/>
            <person name="Lieberman T.D."/>
            <person name="Swanson P.K."/>
            <person name="Smith M."/>
            <person name="Roesemann S."/>
            <person name="Alexander J.E."/>
            <person name="Rich S.A."/>
            <person name="Livny J."/>
            <person name="Vlamakis H."/>
            <person name="Clish C."/>
            <person name="Bullock K."/>
            <person name="Deik A."/>
            <person name="Scott J."/>
            <person name="Pierce K.A."/>
            <person name="Xavier R.J."/>
            <person name="Alm E.J."/>
        </authorList>
    </citation>
    <scope>NUCLEOTIDE SEQUENCE [LARGE SCALE GENOMIC DNA]</scope>
    <source>
        <strain evidence="11 13">BIOML-A9</strain>
    </source>
</reference>
<evidence type="ECO:0000313" key="10">
    <source>
        <dbReference type="EMBL" id="CUN79602.1"/>
    </source>
</evidence>
<dbReference type="SMART" id="SM00388">
    <property type="entry name" value="HisKA"/>
    <property type="match status" value="1"/>
</dbReference>
<reference evidence="10 12" key="1">
    <citation type="submission" date="2015-09" db="EMBL/GenBank/DDBJ databases">
        <authorList>
            <consortium name="Pathogen Informatics"/>
        </authorList>
    </citation>
    <scope>NUCLEOTIDE SEQUENCE [LARGE SCALE GENOMIC DNA]</scope>
    <source>
        <strain evidence="10 12">2789STDY5608822</strain>
    </source>
</reference>
<evidence type="ECO:0000256" key="3">
    <source>
        <dbReference type="ARBA" id="ARBA00022553"/>
    </source>
</evidence>
<keyword evidence="5 11" id="KW-0418">Kinase</keyword>
<dbReference type="Proteomes" id="UP000461276">
    <property type="component" value="Unassembled WGS sequence"/>
</dbReference>
<dbReference type="InterPro" id="IPR003594">
    <property type="entry name" value="HATPase_dom"/>
</dbReference>
<dbReference type="InterPro" id="IPR005467">
    <property type="entry name" value="His_kinase_dom"/>
</dbReference>
<keyword evidence="8" id="KW-0812">Transmembrane</keyword>
<dbReference type="InterPro" id="IPR036890">
    <property type="entry name" value="HATPase_C_sf"/>
</dbReference>
<dbReference type="RefSeq" id="WP_012056176.1">
    <property type="nucleotide sequence ID" value="NZ_CABMKT010000001.1"/>
</dbReference>
<keyword evidence="8" id="KW-1133">Transmembrane helix</keyword>
<dbReference type="SUPFAM" id="SSF55874">
    <property type="entry name" value="ATPase domain of HSP90 chaperone/DNA topoisomerase II/histidine kinase"/>
    <property type="match status" value="1"/>
</dbReference>
<evidence type="ECO:0000256" key="5">
    <source>
        <dbReference type="ARBA" id="ARBA00022777"/>
    </source>
</evidence>
<dbReference type="Pfam" id="PF02518">
    <property type="entry name" value="HATPase_c"/>
    <property type="match status" value="1"/>
</dbReference>
<keyword evidence="6" id="KW-0902">Two-component regulatory system</keyword>
<dbReference type="PANTHER" id="PTHR43711:SF31">
    <property type="entry name" value="HISTIDINE KINASE"/>
    <property type="match status" value="1"/>
</dbReference>
<dbReference type="InterPro" id="IPR036097">
    <property type="entry name" value="HisK_dim/P_sf"/>
</dbReference>
<feature type="coiled-coil region" evidence="7">
    <location>
        <begin position="368"/>
        <end position="397"/>
    </location>
</feature>
<dbReference type="SMART" id="SM00387">
    <property type="entry name" value="HATPase_c"/>
    <property type="match status" value="1"/>
</dbReference>
<evidence type="ECO:0000256" key="4">
    <source>
        <dbReference type="ARBA" id="ARBA00022679"/>
    </source>
</evidence>
<dbReference type="PROSITE" id="PS50109">
    <property type="entry name" value="HIS_KIN"/>
    <property type="match status" value="1"/>
</dbReference>
<evidence type="ECO:0000256" key="6">
    <source>
        <dbReference type="ARBA" id="ARBA00023012"/>
    </source>
</evidence>
<evidence type="ECO:0000259" key="9">
    <source>
        <dbReference type="PROSITE" id="PS50109"/>
    </source>
</evidence>
<evidence type="ECO:0000313" key="12">
    <source>
        <dbReference type="Proteomes" id="UP000095455"/>
    </source>
</evidence>